<dbReference type="GO" id="GO:0048666">
    <property type="term" value="P:neuron development"/>
    <property type="evidence" value="ECO:0007669"/>
    <property type="project" value="UniProtKB-ARBA"/>
</dbReference>
<dbReference type="SMART" id="SM00248">
    <property type="entry name" value="ANK"/>
    <property type="match status" value="5"/>
</dbReference>
<dbReference type="InterPro" id="IPR035993">
    <property type="entry name" value="Notch-like_dom_sf"/>
</dbReference>
<dbReference type="InterPro" id="IPR009030">
    <property type="entry name" value="Growth_fac_rcpt_cys_sf"/>
</dbReference>
<dbReference type="CDD" id="cd00054">
    <property type="entry name" value="EGF_CA"/>
    <property type="match status" value="9"/>
</dbReference>
<dbReference type="PRINTS" id="PR01415">
    <property type="entry name" value="ANKYRIN"/>
</dbReference>
<dbReference type="SMART" id="SM00179">
    <property type="entry name" value="EGF_CA"/>
    <property type="match status" value="11"/>
</dbReference>
<feature type="domain" description="EGF-like" evidence="25">
    <location>
        <begin position="573"/>
        <end position="607"/>
    </location>
</feature>
<sequence>MGIVPEATRTTTASTIVALLILLLMSDGGTIAGGKVANWSSLSASASTALSTNVVVPHRFDCRLSGLECFHDGICSRDGSHCDCSPSPNWFGAQCELRRCSHRHNPCINEAECEKTKESFKCHCAVGFTGTYCENAVPTICDRDGGRDDPCMHGTCRVGTTVDDFVCDCQYGYTGKICADINFCQSSTEVCLNGFCMNDQNGSHCQCQTGWTGQRCQEDIDECQLRDKLCQNGGKCVNTIGGFYCECLSDFVGYLCEVPHRPTDPCLANHFPCLNGAQCHENIVATTAVWALDAHFDWHWECECLPGFEGKHCERAIDECDMGMMTCLNGGKCAHAWAEDARDGNGIVVERNWHASQCKCLRGFEGDFCEQDINECERFGATLCKNGGTCVNRHGSYVCICVGGFAGKFCETNIDDCVDNLCYAGSTCVDGIARYGCRCAPDRIGALCEFQNICNIHENLCEHGHCFTNPFNGSYTCLCDEGWKSQNCTEDVDECSDEMTRCFNGKCVNLVGSYKCECEFGYTGDMCASRISYCDDEQPCQNGGICHDQLGHYECRCKFGFSGKNCEFQNEQGANKCELDCQNGATCQNASSEQCECLPKFGGILCEIEKPDPCEFKPCPEGTICTPTNDYNSLTCECAPGQQCSHLSSPCECGRNPCVHGQCRIKSAENGEKAFNQSCLLEKNPCKNGGQCVSVKDNQQNGAIHFECICPKNFSGTFCENMLIERHCENGCRNGGKCGKTTDGSWACKCLTGFEGDQCEIERNPCSKSPSPCKHKGNCVNIGNDRYRCDCAPGWIGPNCEENRNDCEKIVCANGGKCHDKVNHFQCECSRGFTGRHCETSVPVDKFNRTDLMDKENCKKAGCEVKYGNHRCDLECNLFACQFDGGDCSTKQAQPFGKCPQASYCAHVFADGKCDEICNSERCLFDGFDCLERHQATCPWMVDCAKVYADGHCDEQCNQANCGWDGGDCVHDAHEPDPTADDQPKLLLGELFLAVALHPSTLFSDTALFRQFLVALSAHLRASLALSIDRYDKKPKLFEWRSDKGIGKRIELPPEVNATALFNVRYDEKAEEAGKRSKRKAEEKDVVEGIALFLQVDVTMCNMITPGILAQYTQLVGVHTLCFSDLENVAAYLGAANAKQTLDIPIAILQSEALKPRASSLFFWFALLAFAIVSIASAAAGTVFASGRIRSRQRRYAKTWKPEFPAQESKVAKNSLATLCGGVGPGHYQPPLIDGNTQQHLFNAYTQYNHHQQNAYQFHQLQQQHLVFNAGSISTDSCASSTATSAIPLIRYADSLNSLTSNVLANNAINKNQQQQEHGQFLQLIDLQQQYFGPAQYHSLVSHNKQQTIHSNAVHSHHAPPPVVAGPYCSRSSSSGIGGSSTEHSPIDSHGPMVEDMERRKLLAHLRENALFSPNGLLGHEERLEPQLVNAPDERGRTLLHLLFQNPNFKADNEQCLVNNIQLLFTKGAKINALDTEFTSPLLLAVRGQRLLAVRKLVTEFEADQRLADADGRTPLYVACESGHVEMAEILIDEAVTAASCFRNSNKNDGNGETEADELNPLMAVLSALYKRNETPLIRCALMSGKQYLRIAELMIETLEADQRAFFVNQTGDTECLGYSGKTALHFAASCNNVSMIELLVRHGANREATDQQGRTPLFLAVELGQYDSTEALLQLHADRTKANSADTKIIPELISRPGLGEFMKLFKKYPEQQHFQQMGRPCSSGTANVQQRHNGCDVKIGTKRQRSTCAKRSIGTDEHSDFIGAEVVKKAALSKPYEQFELQKPSQIVGTNVASTSTTSSVVVISPPPPQNMLTPPNSDQSVYSTSNPSQNNTCKTSSNSTSCNGSQLVVRPLAVNVGNRYAQQPHNHQQQCQEMLRHSVDVQQQQHIHLEHIQHVQKVPNHSMNWFWPSVDCLPMTIMAQAQKQQQPQQQNVHHVQMNPQMPYAASMTHQQNLVPPFGCAGTAFPNEHLNAFHSTNFMGCYSRQMPYKQNQQQQNTRELLPQDLLNLPSPVPQCQSQQALSDGDNLMHANTTEFSGLANFACGGDALSTSLDNLEDLVPDQHLTMEEPSVGLATPKKKDWPTFAALTLAALTFAAQTFAAPSQSDTCGADICGVTLAAQTLAAQTLAAMTLAALHLRRPVKTTFAAPTLAAPSQNDIAAQN</sequence>
<dbReference type="SMART" id="SM00181">
    <property type="entry name" value="EGF"/>
    <property type="match status" value="18"/>
</dbReference>
<keyword evidence="12" id="KW-1133">Transmembrane helix</keyword>
<dbReference type="PANTHER" id="PTHR24033">
    <property type="entry name" value="EGF-LIKE DOMAIN-CONTAINING PROTEIN"/>
    <property type="match status" value="1"/>
</dbReference>
<feature type="domain" description="EGF-like" evidence="25">
    <location>
        <begin position="530"/>
        <end position="567"/>
    </location>
</feature>
<evidence type="ECO:0000256" key="4">
    <source>
        <dbReference type="ARBA" id="ARBA00022473"/>
    </source>
</evidence>
<evidence type="ECO:0000313" key="28">
    <source>
        <dbReference type="Proteomes" id="UP001620645"/>
    </source>
</evidence>
<keyword evidence="13" id="KW-0805">Transcription regulation</keyword>
<keyword evidence="16 22" id="KW-1015">Disulfide bond</keyword>
<evidence type="ECO:0000256" key="16">
    <source>
        <dbReference type="ARBA" id="ARBA00023157"/>
    </source>
</evidence>
<evidence type="ECO:0000256" key="7">
    <source>
        <dbReference type="ARBA" id="ARBA00022692"/>
    </source>
</evidence>
<feature type="domain" description="EGF-like" evidence="25">
    <location>
        <begin position="491"/>
        <end position="528"/>
    </location>
</feature>
<dbReference type="SUPFAM" id="SSF90193">
    <property type="entry name" value="Notch domain"/>
    <property type="match status" value="3"/>
</dbReference>
<evidence type="ECO:0000256" key="24">
    <source>
        <dbReference type="SAM" id="SignalP"/>
    </source>
</evidence>
<dbReference type="Gene3D" id="3.30.70.3310">
    <property type="match status" value="1"/>
</dbReference>
<dbReference type="GO" id="GO:0022611">
    <property type="term" value="P:dormancy process"/>
    <property type="evidence" value="ECO:0007669"/>
    <property type="project" value="UniProtKB-ARBA"/>
</dbReference>
<dbReference type="PRINTS" id="PR01452">
    <property type="entry name" value="LNOTCHREPEAT"/>
</dbReference>
<keyword evidence="8 24" id="KW-0732">Signal</keyword>
<dbReference type="Gene3D" id="1.25.40.20">
    <property type="entry name" value="Ankyrin repeat-containing domain"/>
    <property type="match status" value="1"/>
</dbReference>
<dbReference type="FunFam" id="2.10.25.10:FF:000125">
    <property type="entry name" value="Neurogenic locus notch protein-like"/>
    <property type="match status" value="2"/>
</dbReference>
<dbReference type="InterPro" id="IPR000800">
    <property type="entry name" value="Notch_dom"/>
</dbReference>
<dbReference type="PROSITE" id="PS50297">
    <property type="entry name" value="ANK_REP_REGION"/>
    <property type="match status" value="3"/>
</dbReference>
<feature type="compositionally biased region" description="Low complexity" evidence="23">
    <location>
        <begin position="1831"/>
        <end position="1847"/>
    </location>
</feature>
<feature type="disulfide bond" evidence="22">
    <location>
        <begin position="124"/>
        <end position="133"/>
    </location>
</feature>
<feature type="repeat" description="ANK" evidence="21">
    <location>
        <begin position="1620"/>
        <end position="1652"/>
    </location>
</feature>
<dbReference type="PROSITE" id="PS50258">
    <property type="entry name" value="LNR"/>
    <property type="match status" value="2"/>
</dbReference>
<dbReference type="PROSITE" id="PS00022">
    <property type="entry name" value="EGF_1"/>
    <property type="match status" value="15"/>
</dbReference>
<keyword evidence="14 21" id="KW-0040">ANK repeat</keyword>
<evidence type="ECO:0000256" key="1">
    <source>
        <dbReference type="ARBA" id="ARBA00004123"/>
    </source>
</evidence>
<feature type="domain" description="EGF-like" evidence="25">
    <location>
        <begin position="219"/>
        <end position="257"/>
    </location>
</feature>
<dbReference type="PRINTS" id="PR01983">
    <property type="entry name" value="NOTCH"/>
</dbReference>
<keyword evidence="28" id="KW-1185">Reference proteome</keyword>
<keyword evidence="4" id="KW-0217">Developmental protein</keyword>
<feature type="compositionally biased region" description="Polar residues" evidence="23">
    <location>
        <begin position="1819"/>
        <end position="1830"/>
    </location>
</feature>
<dbReference type="SMART" id="SM00004">
    <property type="entry name" value="NL"/>
    <property type="match status" value="3"/>
</dbReference>
<dbReference type="GO" id="GO:0005886">
    <property type="term" value="C:plasma membrane"/>
    <property type="evidence" value="ECO:0007669"/>
    <property type="project" value="UniProtKB-SubCell"/>
</dbReference>
<feature type="domain" description="EGF-like" evidence="25">
    <location>
        <begin position="142"/>
        <end position="179"/>
    </location>
</feature>
<dbReference type="GO" id="GO:0061629">
    <property type="term" value="F:RNA polymerase II-specific DNA-binding transcription factor binding"/>
    <property type="evidence" value="ECO:0007669"/>
    <property type="project" value="UniProtKB-ARBA"/>
</dbReference>
<dbReference type="GO" id="GO:0040024">
    <property type="term" value="P:dauer larval development"/>
    <property type="evidence" value="ECO:0007669"/>
    <property type="project" value="UniProtKB-ARBA"/>
</dbReference>
<evidence type="ECO:0000256" key="15">
    <source>
        <dbReference type="ARBA" id="ARBA00023136"/>
    </source>
</evidence>
<keyword evidence="9" id="KW-0677">Repeat</keyword>
<feature type="domain" description="EGF-like" evidence="25">
    <location>
        <begin position="262"/>
        <end position="314"/>
    </location>
</feature>
<feature type="domain" description="EGF-like" evidence="25">
    <location>
        <begin position="180"/>
        <end position="217"/>
    </location>
</feature>
<name>A0ABD2JEL5_HETSC</name>
<dbReference type="PROSITE" id="PS00010">
    <property type="entry name" value="ASX_HYDROXYL"/>
    <property type="match status" value="6"/>
</dbReference>
<feature type="domain" description="EGF-like" evidence="25">
    <location>
        <begin position="724"/>
        <end position="760"/>
    </location>
</feature>
<feature type="region of interest" description="Disordered" evidence="23">
    <location>
        <begin position="1807"/>
        <end position="1847"/>
    </location>
</feature>
<dbReference type="FunFam" id="3.30.300.320:FF:000001">
    <property type="entry name" value="Neurogenic locus notch 1"/>
    <property type="match status" value="1"/>
</dbReference>
<evidence type="ECO:0000256" key="5">
    <source>
        <dbReference type="ARBA" id="ARBA00022475"/>
    </source>
</evidence>
<dbReference type="SUPFAM" id="SSF48403">
    <property type="entry name" value="Ankyrin repeat"/>
    <property type="match status" value="1"/>
</dbReference>
<keyword evidence="19" id="KW-0325">Glycoprotein</keyword>
<feature type="domain" description="EGF-like" evidence="25">
    <location>
        <begin position="450"/>
        <end position="489"/>
    </location>
</feature>
<reference evidence="27 28" key="1">
    <citation type="submission" date="2024-10" db="EMBL/GenBank/DDBJ databases">
        <authorList>
            <person name="Kim D."/>
        </authorList>
    </citation>
    <scope>NUCLEOTIDE SEQUENCE [LARGE SCALE GENOMIC DNA]</scope>
    <source>
        <strain evidence="27">Taebaek</strain>
    </source>
</reference>
<dbReference type="PROSITE" id="PS01186">
    <property type="entry name" value="EGF_2"/>
    <property type="match status" value="12"/>
</dbReference>
<feature type="domain" description="EGF-like" evidence="25">
    <location>
        <begin position="675"/>
        <end position="720"/>
    </location>
</feature>
<feature type="disulfide bond" evidence="22">
    <location>
        <begin position="791"/>
        <end position="800"/>
    </location>
</feature>
<dbReference type="PROSITE" id="PS50088">
    <property type="entry name" value="ANK_REPEAT"/>
    <property type="match status" value="3"/>
</dbReference>
<feature type="domain" description="EGF-like" evidence="25">
    <location>
        <begin position="96"/>
        <end position="134"/>
    </location>
</feature>
<dbReference type="InterPro" id="IPR051830">
    <property type="entry name" value="NOTCH_homolog"/>
</dbReference>
<feature type="signal peptide" evidence="24">
    <location>
        <begin position="1"/>
        <end position="28"/>
    </location>
</feature>
<dbReference type="InterPro" id="IPR018097">
    <property type="entry name" value="EGF_Ca-bd_CS"/>
</dbReference>
<dbReference type="Pfam" id="PF00008">
    <property type="entry name" value="EGF"/>
    <property type="match status" value="3"/>
</dbReference>
<feature type="disulfide bond" evidence="22">
    <location>
        <begin position="619"/>
        <end position="636"/>
    </location>
</feature>
<accession>A0ABD2JEL5</accession>
<feature type="disulfide bond" evidence="22">
    <location>
        <begin position="829"/>
        <end position="838"/>
    </location>
</feature>
<feature type="region of interest" description="Disordered" evidence="23">
    <location>
        <begin position="1352"/>
        <end position="1392"/>
    </location>
</feature>
<feature type="domain" description="EGF-like" evidence="25">
    <location>
        <begin position="762"/>
        <end position="801"/>
    </location>
</feature>
<dbReference type="EMBL" id="JBICCN010000151">
    <property type="protein sequence ID" value="KAL3088957.1"/>
    <property type="molecule type" value="Genomic_DNA"/>
</dbReference>
<evidence type="ECO:0000256" key="11">
    <source>
        <dbReference type="ARBA" id="ARBA00022976"/>
    </source>
</evidence>
<comment type="caution">
    <text evidence="22">Lacks conserved residue(s) required for the propagation of feature annotation.</text>
</comment>
<dbReference type="FunFam" id="2.10.25.10:FF:000294">
    <property type="entry name" value="Delta-like protein"/>
    <property type="match status" value="1"/>
</dbReference>
<dbReference type="SUPFAM" id="SSF57196">
    <property type="entry name" value="EGF/Laminin"/>
    <property type="match status" value="6"/>
</dbReference>
<dbReference type="Pfam" id="PF12661">
    <property type="entry name" value="hEGF"/>
    <property type="match status" value="1"/>
</dbReference>
<feature type="domain" description="LNR" evidence="26">
    <location>
        <begin position="899"/>
        <end position="942"/>
    </location>
</feature>
<evidence type="ECO:0008006" key="29">
    <source>
        <dbReference type="Google" id="ProtNLM"/>
    </source>
</evidence>
<dbReference type="GO" id="GO:0090575">
    <property type="term" value="C:RNA polymerase II transcription regulator complex"/>
    <property type="evidence" value="ECO:0007669"/>
    <property type="project" value="UniProtKB-ARBA"/>
</dbReference>
<dbReference type="InterPro" id="IPR001881">
    <property type="entry name" value="EGF-like_Ca-bd_dom"/>
</dbReference>
<keyword evidence="17" id="KW-0010">Activator</keyword>
<feature type="disulfide bond" evidence="22">
    <location>
        <begin position="557"/>
        <end position="566"/>
    </location>
</feature>
<proteinExistence type="inferred from homology"/>
<gene>
    <name evidence="27" type="ORF">niasHS_009631</name>
</gene>
<evidence type="ECO:0000256" key="22">
    <source>
        <dbReference type="PROSITE-ProRule" id="PRU00076"/>
    </source>
</evidence>
<dbReference type="Pfam" id="PF07645">
    <property type="entry name" value="EGF_CA"/>
    <property type="match status" value="3"/>
</dbReference>
<evidence type="ECO:0000256" key="9">
    <source>
        <dbReference type="ARBA" id="ARBA00022737"/>
    </source>
</evidence>
<feature type="disulfide bond" evidence="22">
    <location>
        <begin position="304"/>
        <end position="313"/>
    </location>
</feature>
<feature type="domain" description="EGF-like" evidence="25">
    <location>
        <begin position="372"/>
        <end position="411"/>
    </location>
</feature>
<feature type="disulfide bond" evidence="22">
    <location>
        <begin position="439"/>
        <end position="448"/>
    </location>
</feature>
<keyword evidence="7" id="KW-0812">Transmembrane</keyword>
<protein>
    <recommendedName>
        <fullName evidence="29">Notch</fullName>
    </recommendedName>
</protein>
<evidence type="ECO:0000256" key="10">
    <source>
        <dbReference type="ARBA" id="ARBA00022782"/>
    </source>
</evidence>
<dbReference type="GO" id="GO:0007219">
    <property type="term" value="P:Notch signaling pathway"/>
    <property type="evidence" value="ECO:0007669"/>
    <property type="project" value="UniProtKB-KW"/>
</dbReference>
<evidence type="ECO:0000256" key="6">
    <source>
        <dbReference type="ARBA" id="ARBA00022536"/>
    </source>
</evidence>
<evidence type="ECO:0000256" key="19">
    <source>
        <dbReference type="ARBA" id="ARBA00023180"/>
    </source>
</evidence>
<dbReference type="PANTHER" id="PTHR24033:SF151">
    <property type="entry name" value="NOTCH 2"/>
    <property type="match status" value="1"/>
</dbReference>
<feature type="disulfide bond" evidence="22">
    <location>
        <begin position="169"/>
        <end position="178"/>
    </location>
</feature>
<feature type="domain" description="EGF-like" evidence="25">
    <location>
        <begin position="803"/>
        <end position="839"/>
    </location>
</feature>
<evidence type="ECO:0000256" key="13">
    <source>
        <dbReference type="ARBA" id="ARBA00023015"/>
    </source>
</evidence>
<dbReference type="Pfam" id="PF12796">
    <property type="entry name" value="Ank_2"/>
    <property type="match status" value="2"/>
</dbReference>
<feature type="disulfide bond" evidence="22">
    <location>
        <begin position="728"/>
        <end position="738"/>
    </location>
</feature>
<evidence type="ECO:0000313" key="27">
    <source>
        <dbReference type="EMBL" id="KAL3088957.1"/>
    </source>
</evidence>
<feature type="disulfide bond" evidence="22">
    <location>
        <begin position="518"/>
        <end position="527"/>
    </location>
</feature>
<evidence type="ECO:0000259" key="26">
    <source>
        <dbReference type="PROSITE" id="PS50258"/>
    </source>
</evidence>
<keyword evidence="18" id="KW-0804">Transcription</keyword>
<feature type="disulfide bond" evidence="22">
    <location>
        <begin position="750"/>
        <end position="759"/>
    </location>
</feature>
<evidence type="ECO:0000256" key="21">
    <source>
        <dbReference type="PROSITE-ProRule" id="PRU00023"/>
    </source>
</evidence>
<evidence type="ECO:0000256" key="20">
    <source>
        <dbReference type="ARBA" id="ARBA00023242"/>
    </source>
</evidence>
<evidence type="ECO:0000256" key="12">
    <source>
        <dbReference type="ARBA" id="ARBA00022989"/>
    </source>
</evidence>
<organism evidence="27 28">
    <name type="scientific">Heterodera schachtii</name>
    <name type="common">Sugarbeet cyst nematode worm</name>
    <name type="synonym">Tylenchus schachtii</name>
    <dbReference type="NCBI Taxonomy" id="97005"/>
    <lineage>
        <taxon>Eukaryota</taxon>
        <taxon>Metazoa</taxon>
        <taxon>Ecdysozoa</taxon>
        <taxon>Nematoda</taxon>
        <taxon>Chromadorea</taxon>
        <taxon>Rhabditida</taxon>
        <taxon>Tylenchina</taxon>
        <taxon>Tylenchomorpha</taxon>
        <taxon>Tylenchoidea</taxon>
        <taxon>Heteroderidae</taxon>
        <taxon>Heteroderinae</taxon>
        <taxon>Heterodera</taxon>
    </lineage>
</organism>
<dbReference type="InterPro" id="IPR049883">
    <property type="entry name" value="NOTCH1_EGF-like"/>
</dbReference>
<keyword evidence="10" id="KW-0221">Differentiation</keyword>
<feature type="domain" description="EGF-like" evidence="25">
    <location>
        <begin position="610"/>
        <end position="645"/>
    </location>
</feature>
<dbReference type="GO" id="GO:0001708">
    <property type="term" value="P:cell fate specification"/>
    <property type="evidence" value="ECO:0007669"/>
    <property type="project" value="UniProtKB-ARBA"/>
</dbReference>
<keyword evidence="20" id="KW-0539">Nucleus</keyword>
<comment type="subcellular location">
    <subcellularLocation>
        <location evidence="2">Cell membrane</location>
        <topology evidence="2">Single-pass type I membrane protein</topology>
    </subcellularLocation>
    <subcellularLocation>
        <location evidence="1">Nucleus</location>
    </subcellularLocation>
</comment>
<dbReference type="SUPFAM" id="SSF57184">
    <property type="entry name" value="Growth factor receptor domain"/>
    <property type="match status" value="3"/>
</dbReference>
<dbReference type="InterPro" id="IPR036770">
    <property type="entry name" value="Ankyrin_rpt-contain_sf"/>
</dbReference>
<dbReference type="InterPro" id="IPR002110">
    <property type="entry name" value="Ankyrin_rpt"/>
</dbReference>
<comment type="caution">
    <text evidence="27">The sequence shown here is derived from an EMBL/GenBank/DDBJ whole genome shotgun (WGS) entry which is preliminary data.</text>
</comment>
<feature type="domain" description="LNR" evidence="26">
    <location>
        <begin position="858"/>
        <end position="895"/>
    </location>
</feature>
<feature type="domain" description="EGF-like" evidence="25">
    <location>
        <begin position="316"/>
        <end position="370"/>
    </location>
</feature>
<feature type="disulfide bond" evidence="22">
    <location>
        <begin position="479"/>
        <end position="488"/>
    </location>
</feature>
<dbReference type="Gene3D" id="3.30.300.320">
    <property type="match status" value="1"/>
</dbReference>
<feature type="chain" id="PRO_5044763793" description="Notch" evidence="24">
    <location>
        <begin position="29"/>
        <end position="2164"/>
    </location>
</feature>
<dbReference type="GO" id="GO:0042063">
    <property type="term" value="P:gliogenesis"/>
    <property type="evidence" value="ECO:0007669"/>
    <property type="project" value="UniProtKB-ARBA"/>
</dbReference>
<evidence type="ECO:0000256" key="23">
    <source>
        <dbReference type="SAM" id="MobiDB-lite"/>
    </source>
</evidence>
<evidence type="ECO:0000256" key="2">
    <source>
        <dbReference type="ARBA" id="ARBA00004251"/>
    </source>
</evidence>
<dbReference type="Pfam" id="PF00066">
    <property type="entry name" value="Notch"/>
    <property type="match status" value="3"/>
</dbReference>
<feature type="disulfide bond" evidence="22">
    <location>
        <begin position="401"/>
        <end position="410"/>
    </location>
</feature>
<dbReference type="InterPro" id="IPR000742">
    <property type="entry name" value="EGF"/>
</dbReference>
<evidence type="ECO:0000256" key="14">
    <source>
        <dbReference type="ARBA" id="ARBA00023043"/>
    </source>
</evidence>
<comment type="similarity">
    <text evidence="3">Belongs to the NOTCH family.</text>
</comment>
<evidence type="ECO:0000259" key="25">
    <source>
        <dbReference type="PROSITE" id="PS50026"/>
    </source>
</evidence>
<feature type="disulfide bond" evidence="22">
    <location>
        <begin position="597"/>
        <end position="606"/>
    </location>
</feature>
<feature type="repeat" description="ANK" evidence="21">
    <location>
        <begin position="1511"/>
        <end position="1533"/>
    </location>
</feature>
<feature type="domain" description="EGF-like" evidence="25">
    <location>
        <begin position="413"/>
        <end position="449"/>
    </location>
</feature>
<dbReference type="Gene3D" id="2.10.25.10">
    <property type="entry name" value="Laminin"/>
    <property type="match status" value="15"/>
</dbReference>
<evidence type="ECO:0000256" key="17">
    <source>
        <dbReference type="ARBA" id="ARBA00023159"/>
    </source>
</evidence>
<feature type="disulfide bond" evidence="22">
    <location>
        <begin position="247"/>
        <end position="256"/>
    </location>
</feature>
<feature type="disulfide bond" evidence="22">
    <location>
        <begin position="360"/>
        <end position="369"/>
    </location>
</feature>
<dbReference type="InterPro" id="IPR000152">
    <property type="entry name" value="EGF-type_Asp/Asn_hydroxyl_site"/>
</dbReference>
<evidence type="ECO:0000256" key="3">
    <source>
        <dbReference type="ARBA" id="ARBA00005847"/>
    </source>
</evidence>
<feature type="disulfide bond" evidence="22">
    <location>
        <begin position="577"/>
        <end position="587"/>
    </location>
</feature>
<dbReference type="GO" id="GO:0000902">
    <property type="term" value="P:cell morphogenesis"/>
    <property type="evidence" value="ECO:0007669"/>
    <property type="project" value="UniProtKB-ARBA"/>
</dbReference>
<dbReference type="PROSITE" id="PS01187">
    <property type="entry name" value="EGF_CA"/>
    <property type="match status" value="4"/>
</dbReference>
<evidence type="ECO:0000256" key="18">
    <source>
        <dbReference type="ARBA" id="ARBA00023163"/>
    </source>
</evidence>
<evidence type="ECO:0000256" key="8">
    <source>
        <dbReference type="ARBA" id="ARBA00022729"/>
    </source>
</evidence>
<keyword evidence="11" id="KW-0914">Notch signaling pathway</keyword>
<dbReference type="FunFam" id="2.10.25.10:FF:000230">
    <property type="entry name" value="Delta-like protein"/>
    <property type="match status" value="1"/>
</dbReference>
<dbReference type="Proteomes" id="UP001620645">
    <property type="component" value="Unassembled WGS sequence"/>
</dbReference>
<feature type="disulfide bond" evidence="22">
    <location>
        <begin position="207"/>
        <end position="216"/>
    </location>
</feature>
<keyword evidence="15" id="KW-0472">Membrane</keyword>
<feature type="repeat" description="ANK" evidence="21">
    <location>
        <begin position="1653"/>
        <end position="1685"/>
    </location>
</feature>
<feature type="disulfide bond" evidence="22">
    <location>
        <begin position="710"/>
        <end position="719"/>
    </location>
</feature>
<keyword evidence="6 22" id="KW-0245">EGF-like domain</keyword>
<keyword evidence="5" id="KW-1003">Cell membrane</keyword>
<dbReference type="InterPro" id="IPR013032">
    <property type="entry name" value="EGF-like_CS"/>
</dbReference>
<dbReference type="PROSITE" id="PS50026">
    <property type="entry name" value="EGF_3"/>
    <property type="match status" value="17"/>
</dbReference>